<dbReference type="InterPro" id="IPR036278">
    <property type="entry name" value="Sialidase_sf"/>
</dbReference>
<keyword evidence="4" id="KW-1185">Reference proteome</keyword>
<dbReference type="RefSeq" id="WP_212521242.1">
    <property type="nucleotide sequence ID" value="NZ_JAGSOH010000115.1"/>
</dbReference>
<dbReference type="Gene3D" id="2.120.10.10">
    <property type="match status" value="2"/>
</dbReference>
<reference evidence="3" key="1">
    <citation type="submission" date="2021-04" db="EMBL/GenBank/DDBJ databases">
        <title>Genome based classification of Actinospica acidithermotolerans sp. nov., an actinobacterium isolated from an Indonesian hot spring.</title>
        <authorList>
            <person name="Kusuma A.B."/>
            <person name="Putra K.E."/>
            <person name="Nafisah S."/>
            <person name="Loh J."/>
            <person name="Nouioui I."/>
            <person name="Goodfellow M."/>
        </authorList>
    </citation>
    <scope>NUCLEOTIDE SEQUENCE</scope>
    <source>
        <strain evidence="3">MGRD01-02</strain>
    </source>
</reference>
<accession>A0A941ILK7</accession>
<feature type="signal peptide" evidence="1">
    <location>
        <begin position="1"/>
        <end position="29"/>
    </location>
</feature>
<dbReference type="AlphaFoldDB" id="A0A941ILK7"/>
<evidence type="ECO:0000313" key="4">
    <source>
        <dbReference type="Proteomes" id="UP000676325"/>
    </source>
</evidence>
<comment type="caution">
    <text evidence="3">The sequence shown here is derived from an EMBL/GenBank/DDBJ whole genome shotgun (WGS) entry which is preliminary data.</text>
</comment>
<feature type="domain" description="Sialidase" evidence="2">
    <location>
        <begin position="209"/>
        <end position="445"/>
    </location>
</feature>
<dbReference type="SUPFAM" id="SSF50939">
    <property type="entry name" value="Sialidases"/>
    <property type="match status" value="1"/>
</dbReference>
<organism evidence="3 4">
    <name type="scientific">Actinospica acidithermotolerans</name>
    <dbReference type="NCBI Taxonomy" id="2828514"/>
    <lineage>
        <taxon>Bacteria</taxon>
        <taxon>Bacillati</taxon>
        <taxon>Actinomycetota</taxon>
        <taxon>Actinomycetes</taxon>
        <taxon>Catenulisporales</taxon>
        <taxon>Actinospicaceae</taxon>
        <taxon>Actinospica</taxon>
    </lineage>
</organism>
<protein>
    <submittedName>
        <fullName evidence="3">Exo-alpha-sialidase</fullName>
    </submittedName>
</protein>
<sequence>MVRTRSAWGGLVAAAALAAGGFAAAPASAAAAARPATVTAHTASHNPLLNYVLAYGEDDETDSASLSALCQSYAGDTHVYHSIAPNVDAINGDSVVSVGSQTGCYAAQNETTVAVNPENPRNLVAGANDYRVFNSRESRNDSSGWAYTSFDGGKTWKNVVLPHLTYQTGATGALSDMDSAGDPVVAFGPHNTVYYANIVFSRLNSGSGIAVSVSHDGGFTWGEPSIVQLDGVTADGTPTSTNYFNDKEWIAVDQHTGQVYLTWTRFTYDSSGNYVESPITLKTSDNQGRSWSPAYRVSPTTTNFSGGLTAFAQGSNPKVTADGTLYVAYEGTVCATLACNGTSDHDETVVAVSHNHGKTWANEMVGANYDYPYNADVQNETLTGENFRINSYPQLTVDPVTQRLYVTWSDDRNGEYTSAGVSVKTDGTAFISSSADGRDWSPVTAAEPGGDVVFPAVAAFGGKIAVTYYTRSYDPSGIDLDYAYTTIGWNGQHSAQHRVTTQSADPQVQFVSTGAVSGQVLQGVFIGDYSAAVIGADGQLHPVWTDFRGEPGVDTPHQTVDTQSFPLYGW</sequence>
<dbReference type="Proteomes" id="UP000676325">
    <property type="component" value="Unassembled WGS sequence"/>
</dbReference>
<feature type="chain" id="PRO_5038800329" evidence="1">
    <location>
        <begin position="30"/>
        <end position="570"/>
    </location>
</feature>
<evidence type="ECO:0000256" key="1">
    <source>
        <dbReference type="SAM" id="SignalP"/>
    </source>
</evidence>
<dbReference type="CDD" id="cd15482">
    <property type="entry name" value="Sialidase_non-viral"/>
    <property type="match status" value="1"/>
</dbReference>
<dbReference type="Pfam" id="PF13088">
    <property type="entry name" value="BNR_2"/>
    <property type="match status" value="1"/>
</dbReference>
<keyword evidence="1" id="KW-0732">Signal</keyword>
<evidence type="ECO:0000313" key="3">
    <source>
        <dbReference type="EMBL" id="MBR7830112.1"/>
    </source>
</evidence>
<proteinExistence type="predicted"/>
<dbReference type="EMBL" id="JAGSOH010000115">
    <property type="protein sequence ID" value="MBR7830112.1"/>
    <property type="molecule type" value="Genomic_DNA"/>
</dbReference>
<name>A0A941ILK7_9ACTN</name>
<dbReference type="InterPro" id="IPR011040">
    <property type="entry name" value="Sialidase"/>
</dbReference>
<gene>
    <name evidence="3" type="ORF">KDK95_27665</name>
</gene>
<evidence type="ECO:0000259" key="2">
    <source>
        <dbReference type="Pfam" id="PF13088"/>
    </source>
</evidence>